<dbReference type="InterPro" id="IPR043128">
    <property type="entry name" value="Rev_trsase/Diguanyl_cyclase"/>
</dbReference>
<comment type="cofactor">
    <cofactor evidence="1">
        <name>Mg(2+)</name>
        <dbReference type="ChEBI" id="CHEBI:18420"/>
    </cofactor>
</comment>
<evidence type="ECO:0000256" key="2">
    <source>
        <dbReference type="ARBA" id="ARBA00004533"/>
    </source>
</evidence>
<dbReference type="InterPro" id="IPR050469">
    <property type="entry name" value="Diguanylate_Cyclase"/>
</dbReference>
<accession>A0A1H1GZV4</accession>
<comment type="catalytic activity">
    <reaction evidence="7">
        <text>2 GTP = 3',3'-c-di-GMP + 2 diphosphate</text>
        <dbReference type="Rhea" id="RHEA:24898"/>
        <dbReference type="ChEBI" id="CHEBI:33019"/>
        <dbReference type="ChEBI" id="CHEBI:37565"/>
        <dbReference type="ChEBI" id="CHEBI:58805"/>
        <dbReference type="EC" id="2.7.7.65"/>
    </reaction>
</comment>
<dbReference type="Pfam" id="PF00989">
    <property type="entry name" value="PAS"/>
    <property type="match status" value="1"/>
</dbReference>
<dbReference type="SMART" id="SM00267">
    <property type="entry name" value="GGDEF"/>
    <property type="match status" value="1"/>
</dbReference>
<dbReference type="Proteomes" id="UP000199570">
    <property type="component" value="Unassembled WGS sequence"/>
</dbReference>
<dbReference type="SUPFAM" id="SSF55785">
    <property type="entry name" value="PYP-like sensor domain (PAS domain)"/>
    <property type="match status" value="2"/>
</dbReference>
<evidence type="ECO:0000256" key="5">
    <source>
        <dbReference type="ARBA" id="ARBA00022989"/>
    </source>
</evidence>
<dbReference type="PROSITE" id="PS50113">
    <property type="entry name" value="PAC"/>
    <property type="match status" value="1"/>
</dbReference>
<organism evidence="8 9">
    <name type="scientific">Pseudomonas moorei</name>
    <dbReference type="NCBI Taxonomy" id="395599"/>
    <lineage>
        <taxon>Bacteria</taxon>
        <taxon>Pseudomonadati</taxon>
        <taxon>Pseudomonadota</taxon>
        <taxon>Gammaproteobacteria</taxon>
        <taxon>Pseudomonadales</taxon>
        <taxon>Pseudomonadaceae</taxon>
        <taxon>Pseudomonas</taxon>
    </lineage>
</organism>
<dbReference type="CDD" id="cd01949">
    <property type="entry name" value="GGDEF"/>
    <property type="match status" value="1"/>
</dbReference>
<keyword evidence="6" id="KW-0472">Membrane</keyword>
<dbReference type="InterPro" id="IPR013767">
    <property type="entry name" value="PAS_fold"/>
</dbReference>
<name>A0A1H1GZV4_9PSED</name>
<keyword evidence="4" id="KW-0812">Transmembrane</keyword>
<dbReference type="NCBIfam" id="TIGR00229">
    <property type="entry name" value="sensory_box"/>
    <property type="match status" value="1"/>
</dbReference>
<dbReference type="NCBIfam" id="TIGR00254">
    <property type="entry name" value="GGDEF"/>
    <property type="match status" value="1"/>
</dbReference>
<dbReference type="GO" id="GO:0052621">
    <property type="term" value="F:diguanylate cyclase activity"/>
    <property type="evidence" value="ECO:0007669"/>
    <property type="project" value="UniProtKB-EC"/>
</dbReference>
<dbReference type="CDD" id="cd00130">
    <property type="entry name" value="PAS"/>
    <property type="match status" value="2"/>
</dbReference>
<dbReference type="GO" id="GO:0007165">
    <property type="term" value="P:signal transduction"/>
    <property type="evidence" value="ECO:0007669"/>
    <property type="project" value="UniProtKB-ARBA"/>
</dbReference>
<dbReference type="InterPro" id="IPR000160">
    <property type="entry name" value="GGDEF_dom"/>
</dbReference>
<dbReference type="InterPro" id="IPR001610">
    <property type="entry name" value="PAC"/>
</dbReference>
<keyword evidence="9" id="KW-1185">Reference proteome</keyword>
<dbReference type="PROSITE" id="PS50887">
    <property type="entry name" value="GGDEF"/>
    <property type="match status" value="1"/>
</dbReference>
<dbReference type="Pfam" id="PF03924">
    <property type="entry name" value="CHASE"/>
    <property type="match status" value="1"/>
</dbReference>
<dbReference type="SMART" id="SM01079">
    <property type="entry name" value="CHASE"/>
    <property type="match status" value="1"/>
</dbReference>
<dbReference type="OrthoDB" id="9813903at2"/>
<evidence type="ECO:0000256" key="4">
    <source>
        <dbReference type="ARBA" id="ARBA00022692"/>
    </source>
</evidence>
<dbReference type="PANTHER" id="PTHR45138">
    <property type="entry name" value="REGULATORY COMPONENTS OF SENSORY TRANSDUCTION SYSTEM"/>
    <property type="match status" value="1"/>
</dbReference>
<sequence length="803" mass="89810">MSLHAVRPKILGFISEDVSAWLVALLVLLVGGILTGLLAWSTLNVFQHQLRQRFQLLASERYSRIEERFQDQEQRLDGLRRFFTNSDAVSRAEFNGYTQPLLRRTQAYSFAQRIRGDQREAFERRVRDEGLTNFTVRELNADGQLQPAGERDEYVVVLYSQTQSKLGAPFGYDLLAQPLRRATLERADQHRGMAVSQPMHLVSIEPAYARGVLLVAPVTLRDDPDAVNNKPFGYVMAVISMRQLLADGLPEAERDYLSVRILDLSTDDQHEVLFESPNAPALSELSTTRLLRLADHDYQVDIQPSEAFLLANHSSVTTLVVLGGLLSVLLSALLYVLVSQRQRALKLVEQRTGELRAREQELRGTHGQLRGVLNAATQVAIIATDLRGVISTFNAGAEQMLGYRAAEVVGHMTLENLHLPRELEARSAELSARYGKPVPTCHAMLVEGSVEGNVEGGHEAQEWTLVRGDGSHLMVNMLATPVLDEQGLWVGHLAVCIDITERKRVHEALAARDVLLKKLSAHVPGGIYQFKMEFDGRFSVIYASDGIREIYELDPDVLLLNAEAIFTRIHPQDTTRVRASIRASAETLSHWREEYRVQLPQRGLRWVRGEATPEELPGGGVLWHGYISDISDLKRVEEELRALSVTDSLTGIHNRRYFQERLTSEMARVERGGGELSVIMLDIDHFKRINDQYGHAVGDRVLKAVCERIGLRLRRTDVFCRLGGEEFMVLCPDIGGEQAYLLALELWQSLRSAPIDEVGVVTASFGIASWRAGEGADALLLRADSGVYVAKQEGRDRVQGEAD</sequence>
<dbReference type="PANTHER" id="PTHR45138:SF9">
    <property type="entry name" value="DIGUANYLATE CYCLASE DGCM-RELATED"/>
    <property type="match status" value="1"/>
</dbReference>
<dbReference type="FunFam" id="3.30.70.270:FF:000001">
    <property type="entry name" value="Diguanylate cyclase domain protein"/>
    <property type="match status" value="1"/>
</dbReference>
<dbReference type="SMART" id="SM00086">
    <property type="entry name" value="PAC"/>
    <property type="match status" value="2"/>
</dbReference>
<dbReference type="Pfam" id="PF00990">
    <property type="entry name" value="GGDEF"/>
    <property type="match status" value="1"/>
</dbReference>
<dbReference type="InterPro" id="IPR000014">
    <property type="entry name" value="PAS"/>
</dbReference>
<dbReference type="InterPro" id="IPR029787">
    <property type="entry name" value="Nucleotide_cyclase"/>
</dbReference>
<dbReference type="PROSITE" id="PS50839">
    <property type="entry name" value="CHASE"/>
    <property type="match status" value="1"/>
</dbReference>
<dbReference type="GO" id="GO:0005886">
    <property type="term" value="C:plasma membrane"/>
    <property type="evidence" value="ECO:0007669"/>
    <property type="project" value="UniProtKB-SubCell"/>
</dbReference>
<protein>
    <recommendedName>
        <fullName evidence="3">diguanylate cyclase</fullName>
        <ecNumber evidence="3">2.7.7.65</ecNumber>
    </recommendedName>
</protein>
<dbReference type="Gene3D" id="3.30.70.270">
    <property type="match status" value="1"/>
</dbReference>
<comment type="subcellular location">
    <subcellularLocation>
        <location evidence="2">Cell inner membrane</location>
    </subcellularLocation>
</comment>
<gene>
    <name evidence="8" type="ORF">SAMN04490195_3675</name>
</gene>
<evidence type="ECO:0000256" key="7">
    <source>
        <dbReference type="ARBA" id="ARBA00034247"/>
    </source>
</evidence>
<dbReference type="EMBL" id="FNKJ01000003">
    <property type="protein sequence ID" value="SDR18762.1"/>
    <property type="molecule type" value="Genomic_DNA"/>
</dbReference>
<dbReference type="RefSeq" id="WP_090323948.1">
    <property type="nucleotide sequence ID" value="NZ_FNKJ01000003.1"/>
</dbReference>
<dbReference type="Gene3D" id="3.30.450.20">
    <property type="entry name" value="PAS domain"/>
    <property type="match status" value="2"/>
</dbReference>
<dbReference type="PROSITE" id="PS50112">
    <property type="entry name" value="PAS"/>
    <property type="match status" value="1"/>
</dbReference>
<dbReference type="InterPro" id="IPR042240">
    <property type="entry name" value="CHASE_sf"/>
</dbReference>
<evidence type="ECO:0000313" key="8">
    <source>
        <dbReference type="EMBL" id="SDR18762.1"/>
    </source>
</evidence>
<evidence type="ECO:0000256" key="6">
    <source>
        <dbReference type="ARBA" id="ARBA00023136"/>
    </source>
</evidence>
<dbReference type="SMART" id="SM00091">
    <property type="entry name" value="PAS"/>
    <property type="match status" value="2"/>
</dbReference>
<dbReference type="SUPFAM" id="SSF55073">
    <property type="entry name" value="Nucleotide cyclase"/>
    <property type="match status" value="1"/>
</dbReference>
<dbReference type="InterPro" id="IPR035965">
    <property type="entry name" value="PAS-like_dom_sf"/>
</dbReference>
<dbReference type="InterPro" id="IPR006189">
    <property type="entry name" value="CHASE_dom"/>
</dbReference>
<dbReference type="AlphaFoldDB" id="A0A1H1GZV4"/>
<evidence type="ECO:0000256" key="1">
    <source>
        <dbReference type="ARBA" id="ARBA00001946"/>
    </source>
</evidence>
<dbReference type="Pfam" id="PF08447">
    <property type="entry name" value="PAS_3"/>
    <property type="match status" value="1"/>
</dbReference>
<evidence type="ECO:0000256" key="3">
    <source>
        <dbReference type="ARBA" id="ARBA00012528"/>
    </source>
</evidence>
<proteinExistence type="predicted"/>
<dbReference type="InterPro" id="IPR013655">
    <property type="entry name" value="PAS_fold_3"/>
</dbReference>
<dbReference type="InterPro" id="IPR000700">
    <property type="entry name" value="PAS-assoc_C"/>
</dbReference>
<keyword evidence="5" id="KW-1133">Transmembrane helix</keyword>
<reference evidence="9" key="1">
    <citation type="submission" date="2016-10" db="EMBL/GenBank/DDBJ databases">
        <authorList>
            <person name="Varghese N."/>
            <person name="Submissions S."/>
        </authorList>
    </citation>
    <scope>NUCLEOTIDE SEQUENCE [LARGE SCALE GENOMIC DNA]</scope>
    <source>
        <strain evidence="9">BS3775</strain>
    </source>
</reference>
<evidence type="ECO:0000313" key="9">
    <source>
        <dbReference type="Proteomes" id="UP000199570"/>
    </source>
</evidence>
<dbReference type="Gene3D" id="3.30.450.350">
    <property type="entry name" value="CHASE domain"/>
    <property type="match status" value="1"/>
</dbReference>
<dbReference type="EC" id="2.7.7.65" evidence="3"/>